<gene>
    <name evidence="1" type="ORF">LSH36_540g01019</name>
</gene>
<dbReference type="AlphaFoldDB" id="A0AAD9J879"/>
<keyword evidence="2" id="KW-1185">Reference proteome</keyword>
<dbReference type="EMBL" id="JAODUP010000540">
    <property type="protein sequence ID" value="KAK2147705.1"/>
    <property type="molecule type" value="Genomic_DNA"/>
</dbReference>
<comment type="caution">
    <text evidence="1">The sequence shown here is derived from an EMBL/GenBank/DDBJ whole genome shotgun (WGS) entry which is preliminary data.</text>
</comment>
<dbReference type="Proteomes" id="UP001208570">
    <property type="component" value="Unassembled WGS sequence"/>
</dbReference>
<evidence type="ECO:0000313" key="1">
    <source>
        <dbReference type="EMBL" id="KAK2147705.1"/>
    </source>
</evidence>
<accession>A0AAD9J879</accession>
<proteinExistence type="predicted"/>
<evidence type="ECO:0000313" key="2">
    <source>
        <dbReference type="Proteomes" id="UP001208570"/>
    </source>
</evidence>
<organism evidence="1 2">
    <name type="scientific">Paralvinella palmiformis</name>
    <dbReference type="NCBI Taxonomy" id="53620"/>
    <lineage>
        <taxon>Eukaryota</taxon>
        <taxon>Metazoa</taxon>
        <taxon>Spiralia</taxon>
        <taxon>Lophotrochozoa</taxon>
        <taxon>Annelida</taxon>
        <taxon>Polychaeta</taxon>
        <taxon>Sedentaria</taxon>
        <taxon>Canalipalpata</taxon>
        <taxon>Terebellida</taxon>
        <taxon>Terebelliformia</taxon>
        <taxon>Alvinellidae</taxon>
        <taxon>Paralvinella</taxon>
    </lineage>
</organism>
<sequence>MVTMCLSRLLYLTGYKKSNQDLPVHVVTREASDDPTRTLHRNLFPRIGSLPLEEEADVSPSDDNCSRRYTTINTAILDHAGGAEILHGYTVERSPLASVLTDPPAASVLVEHCDVDDPE</sequence>
<name>A0AAD9J879_9ANNE</name>
<protein>
    <submittedName>
        <fullName evidence="1">Uncharacterized protein</fullName>
    </submittedName>
</protein>
<reference evidence="1" key="1">
    <citation type="journal article" date="2023" name="Mol. Biol. Evol.">
        <title>Third-Generation Sequencing Reveals the Adaptive Role of the Epigenome in Three Deep-Sea Polychaetes.</title>
        <authorList>
            <person name="Perez M."/>
            <person name="Aroh O."/>
            <person name="Sun Y."/>
            <person name="Lan Y."/>
            <person name="Juniper S.K."/>
            <person name="Young C.R."/>
            <person name="Angers B."/>
            <person name="Qian P.Y."/>
        </authorList>
    </citation>
    <scope>NUCLEOTIDE SEQUENCE</scope>
    <source>
        <strain evidence="1">P08H-3</strain>
    </source>
</reference>